<reference evidence="3" key="1">
    <citation type="submission" date="2021-01" db="EMBL/GenBank/DDBJ databases">
        <title>Whole genome shotgun sequence of Planosporangium mesophilum NBRC 109066.</title>
        <authorList>
            <person name="Komaki H."/>
            <person name="Tamura T."/>
        </authorList>
    </citation>
    <scope>NUCLEOTIDE SEQUENCE</scope>
    <source>
        <strain evidence="3">NBRC 109066</strain>
    </source>
</reference>
<evidence type="ECO:0000256" key="1">
    <source>
        <dbReference type="SAM" id="MobiDB-lite"/>
    </source>
</evidence>
<evidence type="ECO:0000313" key="3">
    <source>
        <dbReference type="EMBL" id="GII22359.1"/>
    </source>
</evidence>
<keyword evidence="4" id="KW-1185">Reference proteome</keyword>
<feature type="transmembrane region" description="Helical" evidence="2">
    <location>
        <begin position="101"/>
        <end position="119"/>
    </location>
</feature>
<accession>A0A8J3T9U5</accession>
<keyword evidence="2" id="KW-1133">Transmembrane helix</keyword>
<keyword evidence="2" id="KW-0812">Transmembrane</keyword>
<dbReference type="AlphaFoldDB" id="A0A8J3T9U5"/>
<sequence length="202" mass="21058">MFAGTGGGTVFGRRQVKTQNVMMREELGKGINHLRMAAAHATGSAAGMIAPRIDMVRERMIEPTVDKSMDAARDGARRAGGMARRATGRKPKASTRRLPRMVGGLMIAGVALGAVSALLSRRRQRKWDEYGSVGNTLTERARSVTDTARPAASSMTDTAKEKASDVMGQMKGASDTSPPSSGAAGSFSGGPSGPSGSRNGHP</sequence>
<evidence type="ECO:0000256" key="2">
    <source>
        <dbReference type="SAM" id="Phobius"/>
    </source>
</evidence>
<dbReference type="EMBL" id="BOON01000017">
    <property type="protein sequence ID" value="GII22359.1"/>
    <property type="molecule type" value="Genomic_DNA"/>
</dbReference>
<organism evidence="3 4">
    <name type="scientific">Planosporangium mesophilum</name>
    <dbReference type="NCBI Taxonomy" id="689768"/>
    <lineage>
        <taxon>Bacteria</taxon>
        <taxon>Bacillati</taxon>
        <taxon>Actinomycetota</taxon>
        <taxon>Actinomycetes</taxon>
        <taxon>Micromonosporales</taxon>
        <taxon>Micromonosporaceae</taxon>
        <taxon>Planosporangium</taxon>
    </lineage>
</organism>
<proteinExistence type="predicted"/>
<name>A0A8J3T9U5_9ACTN</name>
<feature type="compositionally biased region" description="Low complexity" evidence="1">
    <location>
        <begin position="172"/>
        <end position="186"/>
    </location>
</feature>
<gene>
    <name evidence="3" type="ORF">Pme01_19560</name>
</gene>
<evidence type="ECO:0000313" key="4">
    <source>
        <dbReference type="Proteomes" id="UP000599074"/>
    </source>
</evidence>
<dbReference type="Proteomes" id="UP000599074">
    <property type="component" value="Unassembled WGS sequence"/>
</dbReference>
<comment type="caution">
    <text evidence="3">The sequence shown here is derived from an EMBL/GenBank/DDBJ whole genome shotgun (WGS) entry which is preliminary data.</text>
</comment>
<protein>
    <submittedName>
        <fullName evidence="3">Uncharacterized protein</fullName>
    </submittedName>
</protein>
<feature type="region of interest" description="Disordered" evidence="1">
    <location>
        <begin position="141"/>
        <end position="202"/>
    </location>
</feature>
<keyword evidence="2" id="KW-0472">Membrane</keyword>